<accession>I2Q2N5</accession>
<evidence type="ECO:0000313" key="1">
    <source>
        <dbReference type="EMBL" id="EIG54041.1"/>
    </source>
</evidence>
<dbReference type="HOGENOM" id="CLU_1812713_0_0_7"/>
<dbReference type="InterPro" id="IPR021508">
    <property type="entry name" value="Gp17-like"/>
</dbReference>
<dbReference type="Gene3D" id="3.30.2000.30">
    <property type="match status" value="1"/>
</dbReference>
<dbReference type="Pfam" id="PF11367">
    <property type="entry name" value="Tail_completion_gp17"/>
    <property type="match status" value="1"/>
</dbReference>
<dbReference type="InterPro" id="IPR053745">
    <property type="entry name" value="Viral_Tail_Comp_sf"/>
</dbReference>
<dbReference type="OrthoDB" id="5459198at2"/>
<protein>
    <submittedName>
        <fullName evidence="1">Uncharacterized protein</fullName>
    </submittedName>
</protein>
<proteinExistence type="predicted"/>
<dbReference type="AlphaFoldDB" id="I2Q2N5"/>
<gene>
    <name evidence="1" type="ORF">DesU5LDRAFT_2377</name>
</gene>
<dbReference type="STRING" id="596152.DesU5LDRAFT_2377"/>
<organism evidence="1">
    <name type="scientific">Desulfovibrio sp. U5L</name>
    <dbReference type="NCBI Taxonomy" id="596152"/>
    <lineage>
        <taxon>Bacteria</taxon>
        <taxon>Pseudomonadati</taxon>
        <taxon>Thermodesulfobacteriota</taxon>
        <taxon>Desulfovibrionia</taxon>
        <taxon>Desulfovibrionales</taxon>
        <taxon>Desulfovibrionaceae</taxon>
        <taxon>Desulfovibrio</taxon>
    </lineage>
</organism>
<sequence length="145" mass="15557">MSRQPRLPVKPPVRRALAACVDANPTHPFCVGVADRIGYVLGKKGWPFPYAVLSFVAVSPRDTLTEQLDAVLPQVVVYSPSSLEAEDLAAAALNLFTGRPLSAAGIHDFVLHRFGDIPTLPDNESDATVIWRAGVTLAGLVQTKL</sequence>
<dbReference type="EMBL" id="JH600068">
    <property type="protein sequence ID" value="EIG54041.1"/>
    <property type="molecule type" value="Genomic_DNA"/>
</dbReference>
<reference evidence="1" key="1">
    <citation type="submission" date="2011-11" db="EMBL/GenBank/DDBJ databases">
        <title>Improved High-Quality Draft sequence of Desulfovibrio sp. U5L.</title>
        <authorList>
            <consortium name="US DOE Joint Genome Institute"/>
            <person name="Lucas S."/>
            <person name="Han J."/>
            <person name="Lapidus A."/>
            <person name="Cheng J.-F."/>
            <person name="Goodwin L."/>
            <person name="Pitluck S."/>
            <person name="Peters L."/>
            <person name="Ovchinnikova G."/>
            <person name="Held B."/>
            <person name="Detter J.C."/>
            <person name="Han C."/>
            <person name="Tapia R."/>
            <person name="Land M."/>
            <person name="Hauser L."/>
            <person name="Kyrpides N."/>
            <person name="Ivanova N."/>
            <person name="Pagani I."/>
            <person name="Gabster J."/>
            <person name="Walker C."/>
            <person name="Stolyar S."/>
            <person name="Stahl D."/>
            <person name="Arkin A."/>
            <person name="Dehal P."/>
            <person name="Hazen T."/>
            <person name="Woyke T."/>
        </authorList>
    </citation>
    <scope>NUCLEOTIDE SEQUENCE [LARGE SCALE GENOMIC DNA]</scope>
    <source>
        <strain evidence="1">U5L</strain>
    </source>
</reference>
<name>I2Q2N5_9BACT</name>
<dbReference type="eggNOG" id="ENOG5031FVX">
    <property type="taxonomic scope" value="Bacteria"/>
</dbReference>